<evidence type="ECO:0000256" key="1">
    <source>
        <dbReference type="SAM" id="Phobius"/>
    </source>
</evidence>
<dbReference type="STRING" id="4072.A0A2G3AGJ3"/>
<keyword evidence="1" id="KW-1133">Transmembrane helix</keyword>
<name>A0A2G3AGJ3_CAPAN</name>
<dbReference type="Gramene" id="PHT93362">
    <property type="protein sequence ID" value="PHT93362"/>
    <property type="gene ID" value="T459_01244"/>
</dbReference>
<gene>
    <name evidence="2" type="ORF">T459_01244</name>
</gene>
<dbReference type="AlphaFoldDB" id="A0A2G3AGJ3"/>
<reference evidence="2 3" key="1">
    <citation type="journal article" date="2014" name="Nat. Genet.">
        <title>Genome sequence of the hot pepper provides insights into the evolution of pungency in Capsicum species.</title>
        <authorList>
            <person name="Kim S."/>
            <person name="Park M."/>
            <person name="Yeom S.I."/>
            <person name="Kim Y.M."/>
            <person name="Lee J.M."/>
            <person name="Lee H.A."/>
            <person name="Seo E."/>
            <person name="Choi J."/>
            <person name="Cheong K."/>
            <person name="Kim K.T."/>
            <person name="Jung K."/>
            <person name="Lee G.W."/>
            <person name="Oh S.K."/>
            <person name="Bae C."/>
            <person name="Kim S.B."/>
            <person name="Lee H.Y."/>
            <person name="Kim S.Y."/>
            <person name="Kim M.S."/>
            <person name="Kang B.C."/>
            <person name="Jo Y.D."/>
            <person name="Yang H.B."/>
            <person name="Jeong H.J."/>
            <person name="Kang W.H."/>
            <person name="Kwon J.K."/>
            <person name="Shin C."/>
            <person name="Lim J.Y."/>
            <person name="Park J.H."/>
            <person name="Huh J.H."/>
            <person name="Kim J.S."/>
            <person name="Kim B.D."/>
            <person name="Cohen O."/>
            <person name="Paran I."/>
            <person name="Suh M.C."/>
            <person name="Lee S.B."/>
            <person name="Kim Y.K."/>
            <person name="Shin Y."/>
            <person name="Noh S.J."/>
            <person name="Park J."/>
            <person name="Seo Y.S."/>
            <person name="Kwon S.Y."/>
            <person name="Kim H.A."/>
            <person name="Park J.M."/>
            <person name="Kim H.J."/>
            <person name="Choi S.B."/>
            <person name="Bosland P.W."/>
            <person name="Reeves G."/>
            <person name="Jo S.H."/>
            <person name="Lee B.W."/>
            <person name="Cho H.T."/>
            <person name="Choi H.S."/>
            <person name="Lee M.S."/>
            <person name="Yu Y."/>
            <person name="Do Choi Y."/>
            <person name="Park B.S."/>
            <person name="van Deynze A."/>
            <person name="Ashrafi H."/>
            <person name="Hill T."/>
            <person name="Kim W.T."/>
            <person name="Pai H.S."/>
            <person name="Ahn H.K."/>
            <person name="Yeam I."/>
            <person name="Giovannoni J.J."/>
            <person name="Rose J.K."/>
            <person name="Sorensen I."/>
            <person name="Lee S.J."/>
            <person name="Kim R.W."/>
            <person name="Choi I.Y."/>
            <person name="Choi B.S."/>
            <person name="Lim J.S."/>
            <person name="Lee Y.H."/>
            <person name="Choi D."/>
        </authorList>
    </citation>
    <scope>NUCLEOTIDE SEQUENCE [LARGE SCALE GENOMIC DNA]</scope>
    <source>
        <strain evidence="3">cv. CM334</strain>
    </source>
</reference>
<sequence length="201" mass="23317">MYTFVGSMEYEEQQYPLSPQQLFLKDSKLHNTEYVYGVVIFTGHDTKVMQNGTDPPSKRRKIERKMGRIIYFLFAVLFTISFVGSVYCGIVNKKDLDRGHNRWYLQPDDADIFFDPRKAPAAAILHFQTVVMLYSYLIPIFLHVSIKIVKVLQSIFINRDINMYYEETNKPAHARTSNLIEELGQVDTISVKIGTLTYVTQ</sequence>
<dbReference type="Proteomes" id="UP000222542">
    <property type="component" value="Unassembled WGS sequence"/>
</dbReference>
<dbReference type="SUPFAM" id="SSF81665">
    <property type="entry name" value="Calcium ATPase, transmembrane domain M"/>
    <property type="match status" value="1"/>
</dbReference>
<dbReference type="PANTHER" id="PTHR24092:SF175">
    <property type="entry name" value="PHOSPHOLIPID-TRANSPORTING ATPASE"/>
    <property type="match status" value="1"/>
</dbReference>
<feature type="transmembrane region" description="Helical" evidence="1">
    <location>
        <begin position="123"/>
        <end position="144"/>
    </location>
</feature>
<evidence type="ECO:0008006" key="4">
    <source>
        <dbReference type="Google" id="ProtNLM"/>
    </source>
</evidence>
<protein>
    <recommendedName>
        <fullName evidence="4">P-type phospholipid transporter</fullName>
    </recommendedName>
</protein>
<evidence type="ECO:0000313" key="2">
    <source>
        <dbReference type="EMBL" id="PHT93362.1"/>
    </source>
</evidence>
<dbReference type="PANTHER" id="PTHR24092">
    <property type="entry name" value="PROBABLE PHOSPHOLIPID-TRANSPORTING ATPASE"/>
    <property type="match status" value="1"/>
</dbReference>
<proteinExistence type="predicted"/>
<organism evidence="2 3">
    <name type="scientific">Capsicum annuum</name>
    <name type="common">Capsicum pepper</name>
    <dbReference type="NCBI Taxonomy" id="4072"/>
    <lineage>
        <taxon>Eukaryota</taxon>
        <taxon>Viridiplantae</taxon>
        <taxon>Streptophyta</taxon>
        <taxon>Embryophyta</taxon>
        <taxon>Tracheophyta</taxon>
        <taxon>Spermatophyta</taxon>
        <taxon>Magnoliopsida</taxon>
        <taxon>eudicotyledons</taxon>
        <taxon>Gunneridae</taxon>
        <taxon>Pentapetalae</taxon>
        <taxon>asterids</taxon>
        <taxon>lamiids</taxon>
        <taxon>Solanales</taxon>
        <taxon>Solanaceae</taxon>
        <taxon>Solanoideae</taxon>
        <taxon>Capsiceae</taxon>
        <taxon>Capsicum</taxon>
    </lineage>
</organism>
<comment type="caution">
    <text evidence="2">The sequence shown here is derived from an EMBL/GenBank/DDBJ whole genome shotgun (WGS) entry which is preliminary data.</text>
</comment>
<reference evidence="2 3" key="2">
    <citation type="journal article" date="2017" name="Genome Biol.">
        <title>New reference genome sequences of hot pepper reveal the massive evolution of plant disease-resistance genes by retroduplication.</title>
        <authorList>
            <person name="Kim S."/>
            <person name="Park J."/>
            <person name="Yeom S.I."/>
            <person name="Kim Y.M."/>
            <person name="Seo E."/>
            <person name="Kim K.T."/>
            <person name="Kim M.S."/>
            <person name="Lee J.M."/>
            <person name="Cheong K."/>
            <person name="Shin H.S."/>
            <person name="Kim S.B."/>
            <person name="Han K."/>
            <person name="Lee J."/>
            <person name="Park M."/>
            <person name="Lee H.A."/>
            <person name="Lee H.Y."/>
            <person name="Lee Y."/>
            <person name="Oh S."/>
            <person name="Lee J.H."/>
            <person name="Choi E."/>
            <person name="Choi E."/>
            <person name="Lee S.E."/>
            <person name="Jeon J."/>
            <person name="Kim H."/>
            <person name="Choi G."/>
            <person name="Song H."/>
            <person name="Lee J."/>
            <person name="Lee S.C."/>
            <person name="Kwon J.K."/>
            <person name="Lee H.Y."/>
            <person name="Koo N."/>
            <person name="Hong Y."/>
            <person name="Kim R.W."/>
            <person name="Kang W.H."/>
            <person name="Huh J.H."/>
            <person name="Kang B.C."/>
            <person name="Yang T.J."/>
            <person name="Lee Y.H."/>
            <person name="Bennetzen J.L."/>
            <person name="Choi D."/>
        </authorList>
    </citation>
    <scope>NUCLEOTIDE SEQUENCE [LARGE SCALE GENOMIC DNA]</scope>
    <source>
        <strain evidence="3">cv. CM334</strain>
    </source>
</reference>
<keyword evidence="1" id="KW-0472">Membrane</keyword>
<keyword evidence="3" id="KW-1185">Reference proteome</keyword>
<dbReference type="InterPro" id="IPR023298">
    <property type="entry name" value="ATPase_P-typ_TM_dom_sf"/>
</dbReference>
<feature type="transmembrane region" description="Helical" evidence="1">
    <location>
        <begin position="69"/>
        <end position="92"/>
    </location>
</feature>
<evidence type="ECO:0000313" key="3">
    <source>
        <dbReference type="Proteomes" id="UP000222542"/>
    </source>
</evidence>
<accession>A0A2G3AGJ3</accession>
<keyword evidence="1" id="KW-0812">Transmembrane</keyword>
<dbReference type="EMBL" id="AYRZ02000001">
    <property type="protein sequence ID" value="PHT93362.1"/>
    <property type="molecule type" value="Genomic_DNA"/>
</dbReference>